<proteinExistence type="predicted"/>
<keyword evidence="4" id="KW-0812">Transmembrane</keyword>
<reference evidence="7" key="1">
    <citation type="submission" date="2018-05" db="EMBL/GenBank/DDBJ databases">
        <title>Leptospira yasudae sp. nov. and Leptospira stimsonii sp. nov., two pathogenic species of the genus Leptospira isolated from environmental sources.</title>
        <authorList>
            <person name="Casanovas-Massana A."/>
            <person name="Hamond C."/>
            <person name="Santos L.A."/>
            <person name="Hacker K.P."/>
            <person name="Balassiano I."/>
            <person name="Medeiros M.A."/>
            <person name="Reis M.G."/>
            <person name="Ko A.I."/>
            <person name="Wunder E.A."/>
        </authorList>
    </citation>
    <scope>NUCLEOTIDE SEQUENCE [LARGE SCALE GENOMIC DNA]</scope>
    <source>
        <strain evidence="7">Yale</strain>
    </source>
</reference>
<comment type="caution">
    <text evidence="6">The sequence shown here is derived from an EMBL/GenBank/DDBJ whole genome shotgun (WGS) entry which is preliminary data.</text>
</comment>
<dbReference type="PROSITE" id="PS01358">
    <property type="entry name" value="ZF_RANBP2_1"/>
    <property type="match status" value="1"/>
</dbReference>
<evidence type="ECO:0000313" key="7">
    <source>
        <dbReference type="Proteomes" id="UP000265798"/>
    </source>
</evidence>
<keyword evidence="1" id="KW-0479">Metal-binding</keyword>
<organism evidence="6 7">
    <name type="scientific">Leptospira stimsonii</name>
    <dbReference type="NCBI Taxonomy" id="2202203"/>
    <lineage>
        <taxon>Bacteria</taxon>
        <taxon>Pseudomonadati</taxon>
        <taxon>Spirochaetota</taxon>
        <taxon>Spirochaetia</taxon>
        <taxon>Leptospirales</taxon>
        <taxon>Leptospiraceae</taxon>
        <taxon>Leptospira</taxon>
    </lineage>
</organism>
<evidence type="ECO:0000256" key="4">
    <source>
        <dbReference type="SAM" id="Phobius"/>
    </source>
</evidence>
<dbReference type="EMBL" id="QHCT01000009">
    <property type="protein sequence ID" value="RHX85499.1"/>
    <property type="molecule type" value="Genomic_DNA"/>
</dbReference>
<evidence type="ECO:0000259" key="5">
    <source>
        <dbReference type="PROSITE" id="PS01358"/>
    </source>
</evidence>
<keyword evidence="4" id="KW-1133">Transmembrane helix</keyword>
<protein>
    <recommendedName>
        <fullName evidence="5">RanBP2-type domain-containing protein</fullName>
    </recommendedName>
</protein>
<gene>
    <name evidence="6" type="ORF">DLM75_21305</name>
</gene>
<name>A0A396YQL3_9LEPT</name>
<accession>A0A396YQL3</accession>
<feature type="transmembrane region" description="Helical" evidence="4">
    <location>
        <begin position="143"/>
        <end position="159"/>
    </location>
</feature>
<evidence type="ECO:0000256" key="3">
    <source>
        <dbReference type="ARBA" id="ARBA00022833"/>
    </source>
</evidence>
<dbReference type="GO" id="GO:0008270">
    <property type="term" value="F:zinc ion binding"/>
    <property type="evidence" value="ECO:0007669"/>
    <property type="project" value="UniProtKB-KW"/>
</dbReference>
<feature type="transmembrane region" description="Helical" evidence="4">
    <location>
        <begin position="119"/>
        <end position="136"/>
    </location>
</feature>
<sequence length="256" mass="28614">MTADDNLHLLFSKGENSRSPSRKDLARVIRTLKWILKINRMKWICHHCEYKNPIDLQNCAQCGNRKGPNVKTIDSASSIFQKFGKLGTIGWIFIILSGLGAIILAPILLINAISKVEGFASFLLLIGGFFGARSSAKSQFGPPANAIFIVFFSLMGVAIDQPGNYLYNLPLQLVCQDGTRPVRTVQVSHPLPERTDMTQVFTCSTSDGKEKTQIPLPKILGIRFLEYLILGGILLTFHKWNILRNNKRIVTGEERK</sequence>
<dbReference type="Proteomes" id="UP000265798">
    <property type="component" value="Unassembled WGS sequence"/>
</dbReference>
<evidence type="ECO:0000256" key="2">
    <source>
        <dbReference type="ARBA" id="ARBA00022771"/>
    </source>
</evidence>
<feature type="domain" description="RanBP2-type" evidence="5">
    <location>
        <begin position="43"/>
        <end position="62"/>
    </location>
</feature>
<keyword evidence="4" id="KW-0472">Membrane</keyword>
<evidence type="ECO:0000313" key="6">
    <source>
        <dbReference type="EMBL" id="RHX85499.1"/>
    </source>
</evidence>
<dbReference type="InterPro" id="IPR001876">
    <property type="entry name" value="Znf_RanBP2"/>
</dbReference>
<feature type="transmembrane region" description="Helical" evidence="4">
    <location>
        <begin position="89"/>
        <end position="113"/>
    </location>
</feature>
<keyword evidence="2" id="KW-0863">Zinc-finger</keyword>
<keyword evidence="3" id="KW-0862">Zinc</keyword>
<evidence type="ECO:0000256" key="1">
    <source>
        <dbReference type="ARBA" id="ARBA00022723"/>
    </source>
</evidence>
<dbReference type="AlphaFoldDB" id="A0A396YQL3"/>
<feature type="transmembrane region" description="Helical" evidence="4">
    <location>
        <begin position="219"/>
        <end position="238"/>
    </location>
</feature>